<dbReference type="InterPro" id="IPR002035">
    <property type="entry name" value="VWF_A"/>
</dbReference>
<dbReference type="SUPFAM" id="SSF53300">
    <property type="entry name" value="vWA-like"/>
    <property type="match status" value="1"/>
</dbReference>
<reference evidence="3 4" key="1">
    <citation type="submission" date="2020-08" db="EMBL/GenBank/DDBJ databases">
        <authorList>
            <person name="Koutsovoulos G."/>
            <person name="Danchin GJ E."/>
        </authorList>
    </citation>
    <scope>NUCLEOTIDE SEQUENCE [LARGE SCALE GENOMIC DNA]</scope>
</reference>
<evidence type="ECO:0000313" key="4">
    <source>
        <dbReference type="Proteomes" id="UP000580250"/>
    </source>
</evidence>
<protein>
    <recommendedName>
        <fullName evidence="2">VWFA domain-containing protein</fullName>
    </recommendedName>
</protein>
<dbReference type="Proteomes" id="UP000580250">
    <property type="component" value="Unassembled WGS sequence"/>
</dbReference>
<dbReference type="OrthoDB" id="5826810at2759"/>
<gene>
    <name evidence="3" type="ORF">MENT_LOCUS8959</name>
</gene>
<evidence type="ECO:0000256" key="1">
    <source>
        <dbReference type="SAM" id="Phobius"/>
    </source>
</evidence>
<evidence type="ECO:0000259" key="2">
    <source>
        <dbReference type="Pfam" id="PF13519"/>
    </source>
</evidence>
<dbReference type="EMBL" id="CAJEWN010000039">
    <property type="protein sequence ID" value="CAD2147428.1"/>
    <property type="molecule type" value="Genomic_DNA"/>
</dbReference>
<accession>A0A6V7U6F5</accession>
<proteinExistence type="predicted"/>
<feature type="transmembrane region" description="Helical" evidence="1">
    <location>
        <begin position="12"/>
        <end position="33"/>
    </location>
</feature>
<sequence length="239" mass="27371">MAESLKVSFFPLKIITIFNFLFPIIFLFASIYLPQSEATSNNEINTKNSNGCQNEKNSLQILVLFDISQEDFDYFKNQQKRIEKVLRHINLITKESSSNFYGLIAFHRSPVVLNPINSLESSNVDKVIEQIHSLRPRRHLETSPAKALLIGTQLFSENSNNSKILFFWYIMGKILIWLMKVLKQCITKLSSKNVSVFAIAGESFNEKTLLSYTNEEKGRILSGQKSENLFISTLDKASF</sequence>
<dbReference type="Gene3D" id="3.40.50.410">
    <property type="entry name" value="von Willebrand factor, type A domain"/>
    <property type="match status" value="1"/>
</dbReference>
<comment type="caution">
    <text evidence="3">The sequence shown here is derived from an EMBL/GenBank/DDBJ whole genome shotgun (WGS) entry which is preliminary data.</text>
</comment>
<dbReference type="Pfam" id="PF13519">
    <property type="entry name" value="VWA_2"/>
    <property type="match status" value="1"/>
</dbReference>
<feature type="domain" description="VWFA" evidence="2">
    <location>
        <begin position="78"/>
        <end position="166"/>
    </location>
</feature>
<keyword evidence="1" id="KW-0812">Transmembrane</keyword>
<dbReference type="AlphaFoldDB" id="A0A6V7U6F5"/>
<organism evidence="3 4">
    <name type="scientific">Meloidogyne enterolobii</name>
    <name type="common">Root-knot nematode worm</name>
    <name type="synonym">Meloidogyne mayaguensis</name>
    <dbReference type="NCBI Taxonomy" id="390850"/>
    <lineage>
        <taxon>Eukaryota</taxon>
        <taxon>Metazoa</taxon>
        <taxon>Ecdysozoa</taxon>
        <taxon>Nematoda</taxon>
        <taxon>Chromadorea</taxon>
        <taxon>Rhabditida</taxon>
        <taxon>Tylenchina</taxon>
        <taxon>Tylenchomorpha</taxon>
        <taxon>Tylenchoidea</taxon>
        <taxon>Meloidogynidae</taxon>
        <taxon>Meloidogyninae</taxon>
        <taxon>Meloidogyne</taxon>
    </lineage>
</organism>
<keyword evidence="1" id="KW-1133">Transmembrane helix</keyword>
<name>A0A6V7U6F5_MELEN</name>
<evidence type="ECO:0000313" key="3">
    <source>
        <dbReference type="EMBL" id="CAD2147428.1"/>
    </source>
</evidence>
<dbReference type="InterPro" id="IPR036465">
    <property type="entry name" value="vWFA_dom_sf"/>
</dbReference>
<keyword evidence="1" id="KW-0472">Membrane</keyword>